<dbReference type="RefSeq" id="WP_186931650.1">
    <property type="nucleotide sequence ID" value="NZ_JACOOJ010000071.1"/>
</dbReference>
<sequence length="330" mass="34898">MDRNYFIGTPEGGNSGGSKFDIMALLPGMLGGGGKSIDPNLAAMLTQANNNRGAFGGDGAWWIWIILLFFVWGGWGGNGFGGRNGGGLPAELNNDAGREMLMNAIQGNGTAINQLASSLNCSTQQLQSAICNIQGQIQQVGNQVGMSSQQIINAVQMGDNQLLTQLAQCCCDVRTSIERQGAETRLQNCQDMNILTNTMNNNTLQLRDANLANTNAILAKVDAFEARYQADKFANLTAENLALKGQLSQNQQNQYFAATIQANTAPIAGALNNLQAEVDAIKCKMPPTVSVPYPQIRAFNADCFNAAAYGAAAGTYAAEGFGPYGSNCGC</sequence>
<dbReference type="Proteomes" id="UP000651475">
    <property type="component" value="Unassembled WGS sequence"/>
</dbReference>
<protein>
    <submittedName>
        <fullName evidence="2">Uncharacterized protein</fullName>
    </submittedName>
</protein>
<comment type="caution">
    <text evidence="2">The sequence shown here is derived from an EMBL/GenBank/DDBJ whole genome shotgun (WGS) entry which is preliminary data.</text>
</comment>
<evidence type="ECO:0000313" key="3">
    <source>
        <dbReference type="Proteomes" id="UP000651475"/>
    </source>
</evidence>
<proteinExistence type="predicted"/>
<reference evidence="2 3" key="1">
    <citation type="submission" date="2020-08" db="EMBL/GenBank/DDBJ databases">
        <title>Genome public.</title>
        <authorList>
            <person name="Liu C."/>
            <person name="Sun Q."/>
        </authorList>
    </citation>
    <scope>NUCLEOTIDE SEQUENCE [LARGE SCALE GENOMIC DNA]</scope>
    <source>
        <strain evidence="2 3">NSJ-79</strain>
    </source>
</reference>
<gene>
    <name evidence="2" type="ORF">H8S65_20370</name>
</gene>
<organism evidence="2 3">
    <name type="scientific">Parabacteroides hominis</name>
    <dbReference type="NCBI Taxonomy" id="2763057"/>
    <lineage>
        <taxon>Bacteria</taxon>
        <taxon>Pseudomonadati</taxon>
        <taxon>Bacteroidota</taxon>
        <taxon>Bacteroidia</taxon>
        <taxon>Bacteroidales</taxon>
        <taxon>Tannerellaceae</taxon>
        <taxon>Parabacteroides</taxon>
    </lineage>
</organism>
<keyword evidence="1" id="KW-0812">Transmembrane</keyword>
<name>A0ABR7DUM6_9BACT</name>
<dbReference type="EMBL" id="JACOOJ010000071">
    <property type="protein sequence ID" value="MBC5635095.1"/>
    <property type="molecule type" value="Genomic_DNA"/>
</dbReference>
<accession>A0ABR7DUM6</accession>
<feature type="transmembrane region" description="Helical" evidence="1">
    <location>
        <begin position="59"/>
        <end position="75"/>
    </location>
</feature>
<evidence type="ECO:0000256" key="1">
    <source>
        <dbReference type="SAM" id="Phobius"/>
    </source>
</evidence>
<keyword evidence="1" id="KW-0472">Membrane</keyword>
<evidence type="ECO:0000313" key="2">
    <source>
        <dbReference type="EMBL" id="MBC5635095.1"/>
    </source>
</evidence>
<keyword evidence="3" id="KW-1185">Reference proteome</keyword>
<keyword evidence="1" id="KW-1133">Transmembrane helix</keyword>